<evidence type="ECO:0000256" key="2">
    <source>
        <dbReference type="ARBA" id="ARBA00022801"/>
    </source>
</evidence>
<protein>
    <submittedName>
        <fullName evidence="4">Alpha/Beta hydrolase protein</fullName>
    </submittedName>
</protein>
<gene>
    <name evidence="4" type="ORF">F5X68DRAFT_221651</name>
</gene>
<sequence length="461" mass="50035">MPVSYLTERQASPAAFNWSSITPSCRLQYHDCFNGFRCARLKVPLDWSVANSSDCEGALRSAAIGIVTLPATVPETDPSFGGTVLINPGGPGGSGTGMVRSLGPYFQNILKGERNYEILGFDPRGVAISTPRADCYNSPADRAADGNARYGMASLDNEVGRRYYYQDRLALSELCGRQGPGSILNHMSTASVARDMLEIIDRVDELRHGNLTSSGKKPGLQYLGFSYGTHIGNTFASMFPGRVERMVLDGVTNSKDYVNGDERETLRDVEAVIDFFYDTCFEAGVNCPLWQSSDAGGSDIKGRVNAFIDGLVEAPIPIASRMYEAMTAQSRTVSEPWVRYVTSCAQWKYNPPYAFRGPFGHKHLDTSQSGNMPAAPPLILSARYDVSTPLANAYALEKLYPGSAVVIQESYGHLALGSSPSNCTNNYVRTYFETGKLPPTGSTCSDDCPAEIPARPCPGYI</sequence>
<evidence type="ECO:0000259" key="3">
    <source>
        <dbReference type="Pfam" id="PF08386"/>
    </source>
</evidence>
<comment type="caution">
    <text evidence="4">The sequence shown here is derived from an EMBL/GenBank/DDBJ whole genome shotgun (WGS) entry which is preliminary data.</text>
</comment>
<organism evidence="4 5">
    <name type="scientific">Plectosphaerella plurivora</name>
    <dbReference type="NCBI Taxonomy" id="936078"/>
    <lineage>
        <taxon>Eukaryota</taxon>
        <taxon>Fungi</taxon>
        <taxon>Dikarya</taxon>
        <taxon>Ascomycota</taxon>
        <taxon>Pezizomycotina</taxon>
        <taxon>Sordariomycetes</taxon>
        <taxon>Hypocreomycetidae</taxon>
        <taxon>Glomerellales</taxon>
        <taxon>Plectosphaerellaceae</taxon>
        <taxon>Plectosphaerella</taxon>
    </lineage>
</organism>
<dbReference type="AlphaFoldDB" id="A0A9P8VFY8"/>
<dbReference type="PANTHER" id="PTHR43248">
    <property type="entry name" value="2-SUCCINYL-6-HYDROXY-2,4-CYCLOHEXADIENE-1-CARBOXYLATE SYNTHASE"/>
    <property type="match status" value="1"/>
</dbReference>
<dbReference type="Gene3D" id="3.40.50.1820">
    <property type="entry name" value="alpha/beta hydrolase"/>
    <property type="match status" value="1"/>
</dbReference>
<dbReference type="InterPro" id="IPR051601">
    <property type="entry name" value="Serine_prot/Carboxylest_S33"/>
</dbReference>
<dbReference type="Pfam" id="PF08386">
    <property type="entry name" value="Abhydrolase_4"/>
    <property type="match status" value="1"/>
</dbReference>
<dbReference type="PANTHER" id="PTHR43248:SF25">
    <property type="entry name" value="AB HYDROLASE-1 DOMAIN-CONTAINING PROTEIN-RELATED"/>
    <property type="match status" value="1"/>
</dbReference>
<dbReference type="GO" id="GO:0016787">
    <property type="term" value="F:hydrolase activity"/>
    <property type="evidence" value="ECO:0007669"/>
    <property type="project" value="UniProtKB-KW"/>
</dbReference>
<evidence type="ECO:0000256" key="1">
    <source>
        <dbReference type="ARBA" id="ARBA00010088"/>
    </source>
</evidence>
<comment type="similarity">
    <text evidence="1">Belongs to the peptidase S33 family.</text>
</comment>
<keyword evidence="5" id="KW-1185">Reference proteome</keyword>
<dbReference type="Proteomes" id="UP000770015">
    <property type="component" value="Unassembled WGS sequence"/>
</dbReference>
<dbReference type="OrthoDB" id="425534at2759"/>
<accession>A0A9P8VFY8</accession>
<evidence type="ECO:0000313" key="5">
    <source>
        <dbReference type="Proteomes" id="UP000770015"/>
    </source>
</evidence>
<dbReference type="InterPro" id="IPR013595">
    <property type="entry name" value="Pept_S33_TAP-like_C"/>
</dbReference>
<dbReference type="EMBL" id="JAGSXJ010000008">
    <property type="protein sequence ID" value="KAH6689073.1"/>
    <property type="molecule type" value="Genomic_DNA"/>
</dbReference>
<evidence type="ECO:0000313" key="4">
    <source>
        <dbReference type="EMBL" id="KAH6689073.1"/>
    </source>
</evidence>
<dbReference type="InterPro" id="IPR029058">
    <property type="entry name" value="AB_hydrolase_fold"/>
</dbReference>
<reference evidence="4" key="1">
    <citation type="journal article" date="2021" name="Nat. Commun.">
        <title>Genetic determinants of endophytism in the Arabidopsis root mycobiome.</title>
        <authorList>
            <person name="Mesny F."/>
            <person name="Miyauchi S."/>
            <person name="Thiergart T."/>
            <person name="Pickel B."/>
            <person name="Atanasova L."/>
            <person name="Karlsson M."/>
            <person name="Huettel B."/>
            <person name="Barry K.W."/>
            <person name="Haridas S."/>
            <person name="Chen C."/>
            <person name="Bauer D."/>
            <person name="Andreopoulos W."/>
            <person name="Pangilinan J."/>
            <person name="LaButti K."/>
            <person name="Riley R."/>
            <person name="Lipzen A."/>
            <person name="Clum A."/>
            <person name="Drula E."/>
            <person name="Henrissat B."/>
            <person name="Kohler A."/>
            <person name="Grigoriev I.V."/>
            <person name="Martin F.M."/>
            <person name="Hacquard S."/>
        </authorList>
    </citation>
    <scope>NUCLEOTIDE SEQUENCE</scope>
    <source>
        <strain evidence="4">MPI-SDFR-AT-0117</strain>
    </source>
</reference>
<keyword evidence="2 4" id="KW-0378">Hydrolase</keyword>
<proteinExistence type="inferred from homology"/>
<feature type="domain" description="Peptidase S33 tripeptidyl aminopeptidase-like C-terminal" evidence="3">
    <location>
        <begin position="334"/>
        <end position="444"/>
    </location>
</feature>
<name>A0A9P8VFY8_9PEZI</name>
<dbReference type="SUPFAM" id="SSF53474">
    <property type="entry name" value="alpha/beta-Hydrolases"/>
    <property type="match status" value="1"/>
</dbReference>